<dbReference type="SUPFAM" id="SSF144091">
    <property type="entry name" value="Rhomboid-like"/>
    <property type="match status" value="1"/>
</dbReference>
<evidence type="ECO:0000256" key="5">
    <source>
        <dbReference type="SAM" id="MobiDB-lite"/>
    </source>
</evidence>
<accession>A0AAV5GG60</accession>
<dbReference type="AlphaFoldDB" id="A0AAV5GG60"/>
<evidence type="ECO:0000256" key="4">
    <source>
        <dbReference type="ARBA" id="ARBA00023136"/>
    </source>
</evidence>
<sequence length="382" mass="39283">MSTGSFAGAPLSKALVTTLVVLSVAAAITATQQYLNVPLHPHLSRDHQLYRLALHHVAFANSAELVLAIFCLWQTSIAVERIFGTRKFASFLVVTTALSTFMSALTLLLASRLTRGRFNALPAGPFAITFAIIHQSYRLVPSLYRIRLFHPALTFTNRFPLYLLASLLLFSQPPASLLQSLIGLASSQAWTSNLLHLQRYRLSRRTYRLLSSLGALVFHPSSSGAPPAEPRRGTAVTPEEAMLHALAGQGAAAGGASGFDATALRLALRTDTGAAAGGAAAGGAGAGPGAGAAEPVAAGAAEGGTGGGAPPDADAAADASAPAVPAATRPSLGGSGAERPMPRVTGASFLQQWTAGLTGAPDGPTPEQIAELSSIFPATETY</sequence>
<evidence type="ECO:0008006" key="10">
    <source>
        <dbReference type="Google" id="ProtNLM"/>
    </source>
</evidence>
<feature type="region of interest" description="Disordered" evidence="5">
    <location>
        <begin position="356"/>
        <end position="382"/>
    </location>
</feature>
<feature type="region of interest" description="Disordered" evidence="5">
    <location>
        <begin position="275"/>
        <end position="342"/>
    </location>
</feature>
<dbReference type="Gene3D" id="1.20.1540.10">
    <property type="entry name" value="Rhomboid-like"/>
    <property type="match status" value="1"/>
</dbReference>
<evidence type="ECO:0000256" key="1">
    <source>
        <dbReference type="ARBA" id="ARBA00004141"/>
    </source>
</evidence>
<dbReference type="PANTHER" id="PTHR43066">
    <property type="entry name" value="RHOMBOID-RELATED PROTEIN"/>
    <property type="match status" value="1"/>
</dbReference>
<proteinExistence type="predicted"/>
<dbReference type="GO" id="GO:0016020">
    <property type="term" value="C:membrane"/>
    <property type="evidence" value="ECO:0007669"/>
    <property type="project" value="UniProtKB-SubCell"/>
</dbReference>
<evidence type="ECO:0000313" key="8">
    <source>
        <dbReference type="EMBL" id="GJN88072.1"/>
    </source>
</evidence>
<keyword evidence="2 6" id="KW-0812">Transmembrane</keyword>
<gene>
    <name evidence="8" type="ORF">Rhopal_001028-T1</name>
</gene>
<dbReference type="Proteomes" id="UP001342314">
    <property type="component" value="Unassembled WGS sequence"/>
</dbReference>
<feature type="transmembrane region" description="Helical" evidence="6">
    <location>
        <begin position="122"/>
        <end position="140"/>
    </location>
</feature>
<feature type="compositionally biased region" description="Gly residues" evidence="5">
    <location>
        <begin position="275"/>
        <end position="290"/>
    </location>
</feature>
<keyword evidence="4 6" id="KW-0472">Membrane</keyword>
<feature type="transmembrane region" description="Helical" evidence="6">
    <location>
        <begin position="88"/>
        <end position="110"/>
    </location>
</feature>
<evidence type="ECO:0000256" key="2">
    <source>
        <dbReference type="ARBA" id="ARBA00022692"/>
    </source>
</evidence>
<evidence type="ECO:0000256" key="7">
    <source>
        <dbReference type="SAM" id="SignalP"/>
    </source>
</evidence>
<keyword evidence="9" id="KW-1185">Reference proteome</keyword>
<name>A0AAV5GG60_9BASI</name>
<feature type="signal peptide" evidence="7">
    <location>
        <begin position="1"/>
        <end position="26"/>
    </location>
</feature>
<feature type="compositionally biased region" description="Low complexity" evidence="5">
    <location>
        <begin position="291"/>
        <end position="300"/>
    </location>
</feature>
<dbReference type="EMBL" id="BQKY01000002">
    <property type="protein sequence ID" value="GJN88072.1"/>
    <property type="molecule type" value="Genomic_DNA"/>
</dbReference>
<dbReference type="PANTHER" id="PTHR43066:SF21">
    <property type="entry name" value="UBIQUITIN-ASSOCIATED DOMAIN-CONTAINING PROTEIN 2"/>
    <property type="match status" value="1"/>
</dbReference>
<keyword evidence="7" id="KW-0732">Signal</keyword>
<reference evidence="8 9" key="1">
    <citation type="submission" date="2021-12" db="EMBL/GenBank/DDBJ databases">
        <title>High titer production of polyol ester of fatty acids by Rhodotorula paludigena BS15 towards product separation-free biomass refinery.</title>
        <authorList>
            <person name="Mano J."/>
            <person name="Ono H."/>
            <person name="Tanaka T."/>
            <person name="Naito K."/>
            <person name="Sushida H."/>
            <person name="Ike M."/>
            <person name="Tokuyasu K."/>
            <person name="Kitaoka M."/>
        </authorList>
    </citation>
    <scope>NUCLEOTIDE SEQUENCE [LARGE SCALE GENOMIC DNA]</scope>
    <source>
        <strain evidence="8 9">BS15</strain>
    </source>
</reference>
<dbReference type="GO" id="GO:0004252">
    <property type="term" value="F:serine-type endopeptidase activity"/>
    <property type="evidence" value="ECO:0007669"/>
    <property type="project" value="TreeGrafter"/>
</dbReference>
<feature type="compositionally biased region" description="Low complexity" evidence="5">
    <location>
        <begin position="310"/>
        <end position="331"/>
    </location>
</feature>
<feature type="chain" id="PRO_5043719437" description="Peptidase S54 rhomboid domain-containing protein" evidence="7">
    <location>
        <begin position="27"/>
        <end position="382"/>
    </location>
</feature>
<evidence type="ECO:0000313" key="9">
    <source>
        <dbReference type="Proteomes" id="UP001342314"/>
    </source>
</evidence>
<comment type="subcellular location">
    <subcellularLocation>
        <location evidence="1">Membrane</location>
        <topology evidence="1">Multi-pass membrane protein</topology>
    </subcellularLocation>
</comment>
<dbReference type="InterPro" id="IPR035952">
    <property type="entry name" value="Rhomboid-like_sf"/>
</dbReference>
<keyword evidence="3 6" id="KW-1133">Transmembrane helix</keyword>
<protein>
    <recommendedName>
        <fullName evidence="10">Peptidase S54 rhomboid domain-containing protein</fullName>
    </recommendedName>
</protein>
<evidence type="ECO:0000256" key="6">
    <source>
        <dbReference type="SAM" id="Phobius"/>
    </source>
</evidence>
<organism evidence="8 9">
    <name type="scientific">Rhodotorula paludigena</name>
    <dbReference type="NCBI Taxonomy" id="86838"/>
    <lineage>
        <taxon>Eukaryota</taxon>
        <taxon>Fungi</taxon>
        <taxon>Dikarya</taxon>
        <taxon>Basidiomycota</taxon>
        <taxon>Pucciniomycotina</taxon>
        <taxon>Microbotryomycetes</taxon>
        <taxon>Sporidiobolales</taxon>
        <taxon>Sporidiobolaceae</taxon>
        <taxon>Rhodotorula</taxon>
    </lineage>
</organism>
<comment type="caution">
    <text evidence="8">The sequence shown here is derived from an EMBL/GenBank/DDBJ whole genome shotgun (WGS) entry which is preliminary data.</text>
</comment>
<feature type="transmembrane region" description="Helical" evidence="6">
    <location>
        <begin position="53"/>
        <end position="76"/>
    </location>
</feature>
<evidence type="ECO:0000256" key="3">
    <source>
        <dbReference type="ARBA" id="ARBA00022989"/>
    </source>
</evidence>